<feature type="compositionally biased region" description="Low complexity" evidence="1">
    <location>
        <begin position="77"/>
        <end position="90"/>
    </location>
</feature>
<dbReference type="OrthoDB" id="2328924at2759"/>
<evidence type="ECO:0000256" key="1">
    <source>
        <dbReference type="SAM" id="MobiDB-lite"/>
    </source>
</evidence>
<accession>C1MWC5</accession>
<dbReference type="InterPro" id="IPR008775">
    <property type="entry name" value="Phytyl_CoA_dOase-like"/>
</dbReference>
<feature type="region of interest" description="Disordered" evidence="1">
    <location>
        <begin position="1"/>
        <end position="20"/>
    </location>
</feature>
<dbReference type="OMA" id="PHGNFPN"/>
<reference evidence="2 3" key="1">
    <citation type="journal article" date="2009" name="Science">
        <title>Green evolution and dynamic adaptations revealed by genomes of the marine picoeukaryotes Micromonas.</title>
        <authorList>
            <person name="Worden A.Z."/>
            <person name="Lee J.H."/>
            <person name="Mock T."/>
            <person name="Rouze P."/>
            <person name="Simmons M.P."/>
            <person name="Aerts A.L."/>
            <person name="Allen A.E."/>
            <person name="Cuvelier M.L."/>
            <person name="Derelle E."/>
            <person name="Everett M.V."/>
            <person name="Foulon E."/>
            <person name="Grimwood J."/>
            <person name="Gundlach H."/>
            <person name="Henrissat B."/>
            <person name="Napoli C."/>
            <person name="McDonald S.M."/>
            <person name="Parker M.S."/>
            <person name="Rombauts S."/>
            <person name="Salamov A."/>
            <person name="Von Dassow P."/>
            <person name="Badger J.H."/>
            <person name="Coutinho P.M."/>
            <person name="Demir E."/>
            <person name="Dubchak I."/>
            <person name="Gentemann C."/>
            <person name="Eikrem W."/>
            <person name="Gready J.E."/>
            <person name="John U."/>
            <person name="Lanier W."/>
            <person name="Lindquist E.A."/>
            <person name="Lucas S."/>
            <person name="Mayer K.F."/>
            <person name="Moreau H."/>
            <person name="Not F."/>
            <person name="Otillar R."/>
            <person name="Panaud O."/>
            <person name="Pangilinan J."/>
            <person name="Paulsen I."/>
            <person name="Piegu B."/>
            <person name="Poliakov A."/>
            <person name="Robbens S."/>
            <person name="Schmutz J."/>
            <person name="Toulza E."/>
            <person name="Wyss T."/>
            <person name="Zelensky A."/>
            <person name="Zhou K."/>
            <person name="Armbrust E.V."/>
            <person name="Bhattacharya D."/>
            <person name="Goodenough U.W."/>
            <person name="Van de Peer Y."/>
            <person name="Grigoriev I.V."/>
        </authorList>
    </citation>
    <scope>NUCLEOTIDE SEQUENCE [LARGE SCALE GENOMIC DNA]</scope>
    <source>
        <strain evidence="2 3">CCMP1545</strain>
    </source>
</reference>
<dbReference type="Proteomes" id="UP000001876">
    <property type="component" value="Unassembled WGS sequence"/>
</dbReference>
<dbReference type="AlphaFoldDB" id="C1MWC5"/>
<gene>
    <name evidence="2" type="ORF">MICPUCDRAFT_59715</name>
</gene>
<organism evidence="3">
    <name type="scientific">Micromonas pusilla (strain CCMP1545)</name>
    <name type="common">Picoplanktonic green alga</name>
    <dbReference type="NCBI Taxonomy" id="564608"/>
    <lineage>
        <taxon>Eukaryota</taxon>
        <taxon>Viridiplantae</taxon>
        <taxon>Chlorophyta</taxon>
        <taxon>Mamiellophyceae</taxon>
        <taxon>Mamiellales</taxon>
        <taxon>Mamiellaceae</taxon>
        <taxon>Micromonas</taxon>
    </lineage>
</organism>
<evidence type="ECO:0000313" key="3">
    <source>
        <dbReference type="Proteomes" id="UP000001876"/>
    </source>
</evidence>
<dbReference type="PANTHER" id="PTHR31630">
    <property type="entry name" value="PHYTANOYL-COA DIOXYGENASE-RELATED-RELATED"/>
    <property type="match status" value="1"/>
</dbReference>
<keyword evidence="3" id="KW-1185">Reference proteome</keyword>
<proteinExistence type="predicted"/>
<dbReference type="SUPFAM" id="SSF51197">
    <property type="entry name" value="Clavaminate synthase-like"/>
    <property type="match status" value="1"/>
</dbReference>
<name>C1MWC5_MICPC</name>
<feature type="compositionally biased region" description="Low complexity" evidence="1">
    <location>
        <begin position="1"/>
        <end position="19"/>
    </location>
</feature>
<protein>
    <submittedName>
        <fullName evidence="2">Predicted protein</fullName>
    </submittedName>
</protein>
<evidence type="ECO:0000313" key="2">
    <source>
        <dbReference type="EMBL" id="EEH55853.1"/>
    </source>
</evidence>
<dbReference type="Pfam" id="PF05721">
    <property type="entry name" value="PhyH"/>
    <property type="match status" value="1"/>
</dbReference>
<dbReference type="GeneID" id="9685340"/>
<dbReference type="eggNOG" id="ENOG502S5Q1">
    <property type="taxonomic scope" value="Eukaryota"/>
</dbReference>
<dbReference type="RefSeq" id="XP_003059901.1">
    <property type="nucleotide sequence ID" value="XM_003059855.1"/>
</dbReference>
<dbReference type="KEGG" id="mpp:MICPUCDRAFT_59715"/>
<dbReference type="Gene3D" id="2.60.120.620">
    <property type="entry name" value="q2cbj1_9rhob like domain"/>
    <property type="match status" value="2"/>
</dbReference>
<dbReference type="EMBL" id="GG663741">
    <property type="protein sequence ID" value="EEH55853.1"/>
    <property type="molecule type" value="Genomic_DNA"/>
</dbReference>
<dbReference type="PANTHER" id="PTHR31630:SF6">
    <property type="entry name" value="PHYTANOYL-COA DIOXYGENASE-RELATED"/>
    <property type="match status" value="1"/>
</dbReference>
<sequence>MRRGDAAAAAAPAPASAADAIEDADDYHRQLLVVRRLHDAGASRERVAAAAATLRALKAKTWVPRGTTSRKKKRAKLAAGGLQDASGAGDDATAATAATDARAVATYPPPDLPPVDADGFVLAFDAPSIAPGVEPSNARAEDVRVDADAIAHWRRYGFVVFRDVLTREECAATRDEIWDYLEATHRHRGAALSRDDANTWHALSSDTYGLAPEPSVFTPRCVMNRQNPKVIACLAAALSSFPDGDAGDGGGDDADAARVSVSPRDVIVSQDRWCLYRPTRGLSLRRRPSADDDVENGRETTVTTTELVDKPEWKTRGNLHLDLNPFTYGDDALNARALDDDDDVSVSVSDTNVAGNDGHVDDAIGPRAKADRLPFEHARDFSKETNAVSAASGAFYTLVPIRPRWRGPHVQGVIALADNRVEDGGTVLVPGFHATFAKWSRALGSSWRAYAETHADADANRLFGDRDAIHERKTRVTAREGSYVIWDQRLAHGAAPNDSDVPRIAQFVKGFRREGAGRGRLRRRARFIERALEANGTSGVVSALGRRVFALDTL</sequence>
<feature type="region of interest" description="Disordered" evidence="1">
    <location>
        <begin position="65"/>
        <end position="90"/>
    </location>
</feature>